<evidence type="ECO:0000313" key="2">
    <source>
        <dbReference type="EMBL" id="MBP1938213.1"/>
    </source>
</evidence>
<dbReference type="Pfam" id="PF17989">
    <property type="entry name" value="ALP_N"/>
    <property type="match status" value="1"/>
</dbReference>
<comment type="caution">
    <text evidence="2">The sequence shown here is derived from an EMBL/GenBank/DDBJ whole genome shotgun (WGS) entry which is preliminary data.</text>
</comment>
<feature type="domain" description="Actin-like protein N-terminal" evidence="1">
    <location>
        <begin position="7"/>
        <end position="149"/>
    </location>
</feature>
<accession>A0ABS4H6Q1</accession>
<dbReference type="Gene3D" id="3.30.420.40">
    <property type="match status" value="1"/>
</dbReference>
<dbReference type="EMBL" id="JAGGKP010000011">
    <property type="protein sequence ID" value="MBP1938213.1"/>
    <property type="molecule type" value="Genomic_DNA"/>
</dbReference>
<gene>
    <name evidence="2" type="ORF">J2Z20_003132</name>
</gene>
<reference evidence="2 3" key="1">
    <citation type="submission" date="2021-03" db="EMBL/GenBank/DDBJ databases">
        <title>Genomic Encyclopedia of Type Strains, Phase IV (KMG-IV): sequencing the most valuable type-strain genomes for metagenomic binning, comparative biology and taxonomic classification.</title>
        <authorList>
            <person name="Goeker M."/>
        </authorList>
    </citation>
    <scope>NUCLEOTIDE SEQUENCE [LARGE SCALE GENOMIC DNA]</scope>
    <source>
        <strain evidence="2 3">DSM 23491</strain>
    </source>
</reference>
<dbReference type="Proteomes" id="UP001519273">
    <property type="component" value="Unassembled WGS sequence"/>
</dbReference>
<evidence type="ECO:0000259" key="1">
    <source>
        <dbReference type="Pfam" id="PF17989"/>
    </source>
</evidence>
<protein>
    <submittedName>
        <fullName evidence="2">Plasmid segregation protein ParM</fullName>
    </submittedName>
</protein>
<dbReference type="CDD" id="cd10227">
    <property type="entry name" value="ASKHA_NBD_ParM-like"/>
    <property type="match status" value="1"/>
</dbReference>
<sequence>MGVSHIGLDVGRNGVKSFDGVSTRFIPSVVGEWRDRRLQSRSNDDIEVLFRGERSFVGNLALNESEFWRYMMTDDKAHADTRLLALVAIHRAGLTDDVVVTTGLPVELHTPEAKAAMRNLLLGRWEIEVNGDPRVIRIHDVKVAVEGGGAFWSAPADGLIRVIDAGSKTVNYVTMRNKRYVDRDSGTLPFGFNTNKTDNPRQMTARIAGELGKKWSASDDVRICGGRAEELAKLLRDYFVNARAMANPLYANAIGFYRVGSGTT</sequence>
<name>A0ABS4H6Q1_9BACL</name>
<dbReference type="RefSeq" id="WP_209852247.1">
    <property type="nucleotide sequence ID" value="NZ_CBCRVE010000004.1"/>
</dbReference>
<dbReference type="SUPFAM" id="SSF53067">
    <property type="entry name" value="Actin-like ATPase domain"/>
    <property type="match status" value="2"/>
</dbReference>
<evidence type="ECO:0000313" key="3">
    <source>
        <dbReference type="Proteomes" id="UP001519273"/>
    </source>
</evidence>
<keyword evidence="3" id="KW-1185">Reference proteome</keyword>
<organism evidence="2 3">
    <name type="scientific">Paenibacillus sediminis</name>
    <dbReference type="NCBI Taxonomy" id="664909"/>
    <lineage>
        <taxon>Bacteria</taxon>
        <taxon>Bacillati</taxon>
        <taxon>Bacillota</taxon>
        <taxon>Bacilli</taxon>
        <taxon>Bacillales</taxon>
        <taxon>Paenibacillaceae</taxon>
        <taxon>Paenibacillus</taxon>
    </lineage>
</organism>
<dbReference type="InterPro" id="IPR040607">
    <property type="entry name" value="ALP_N"/>
</dbReference>
<dbReference type="InterPro" id="IPR043129">
    <property type="entry name" value="ATPase_NBD"/>
</dbReference>
<proteinExistence type="predicted"/>